<organism evidence="4 5">
    <name type="scientific">Rhodococcus artemisiae</name>
    <dbReference type="NCBI Taxonomy" id="714159"/>
    <lineage>
        <taxon>Bacteria</taxon>
        <taxon>Bacillati</taxon>
        <taxon>Actinomycetota</taxon>
        <taxon>Actinomycetes</taxon>
        <taxon>Mycobacteriales</taxon>
        <taxon>Nocardiaceae</taxon>
        <taxon>Rhodococcus</taxon>
    </lineage>
</organism>
<dbReference type="InterPro" id="IPR041522">
    <property type="entry name" value="CdaR_GGDEF"/>
</dbReference>
<evidence type="ECO:0000259" key="3">
    <source>
        <dbReference type="Pfam" id="PF17853"/>
    </source>
</evidence>
<reference evidence="4 5" key="1">
    <citation type="submission" date="2023-07" db="EMBL/GenBank/DDBJ databases">
        <authorList>
            <person name="Girao M."/>
            <person name="Carvalho M.F."/>
        </authorList>
    </citation>
    <scope>NUCLEOTIDE SEQUENCE [LARGE SCALE GENOMIC DNA]</scope>
    <source>
        <strain evidence="4 5">YIM65754</strain>
    </source>
</reference>
<dbReference type="Gene3D" id="1.10.10.2840">
    <property type="entry name" value="PucR C-terminal helix-turn-helix domain"/>
    <property type="match status" value="1"/>
</dbReference>
<proteinExistence type="inferred from homology"/>
<dbReference type="Pfam" id="PF13556">
    <property type="entry name" value="HTH_30"/>
    <property type="match status" value="1"/>
</dbReference>
<protein>
    <submittedName>
        <fullName evidence="4">Helix-turn-helix domain-containing protein</fullName>
    </submittedName>
</protein>
<evidence type="ECO:0000259" key="2">
    <source>
        <dbReference type="Pfam" id="PF13556"/>
    </source>
</evidence>
<dbReference type="RefSeq" id="WP_330136522.1">
    <property type="nucleotide sequence ID" value="NZ_JAUTXY010000017.1"/>
</dbReference>
<keyword evidence="5" id="KW-1185">Reference proteome</keyword>
<gene>
    <name evidence="4" type="ORF">Q7514_27965</name>
</gene>
<sequence length="402" mass="43541">MSRAAGLDDALQDLSEAVGRRLAVLDWTMTVVGYSIHEAEDDRRRLSLLLAHSGRWDPLGPLKDGHIQVSLPPLGRCLLIPLTDHRRLAGYLLTVLEGSPLGEGELPILLQGSSGLGVLLSLRLLYEEHDRSRARELLIRATGPDPVARRAATEALVAERHVGAAAHYTAVAIDGDPRPGRSSGRAALAVQMTLDFVARSSTASVVGTTIDDGTGVLIFPRPVVKERLARILTDPKLGGVRAGIGPVVSRLEEVHHSLTLARRALRVTWLAPADHGLAITWDDAGLDGVLALLPVEQMTTEDLPRSARRLLAAGLSPEILSTLQAYLDCGGDAQHTADTLNIHRSTLYYRLGRVRSALDTDLSDGRLRAELHIGLRLQGMRLAIDENSRQNVRSDSRFDVSD</sequence>
<accession>A0ABU7LIH4</accession>
<evidence type="ECO:0000313" key="4">
    <source>
        <dbReference type="EMBL" id="MEE2061367.1"/>
    </source>
</evidence>
<dbReference type="PANTHER" id="PTHR33744">
    <property type="entry name" value="CARBOHYDRATE DIACID REGULATOR"/>
    <property type="match status" value="1"/>
</dbReference>
<dbReference type="Pfam" id="PF17853">
    <property type="entry name" value="GGDEF_2"/>
    <property type="match status" value="1"/>
</dbReference>
<feature type="domain" description="PucR C-terminal helix-turn-helix" evidence="2">
    <location>
        <begin position="320"/>
        <end position="377"/>
    </location>
</feature>
<dbReference type="InterPro" id="IPR042070">
    <property type="entry name" value="PucR_C-HTH_sf"/>
</dbReference>
<dbReference type="InterPro" id="IPR025736">
    <property type="entry name" value="PucR_C-HTH_dom"/>
</dbReference>
<comment type="caution">
    <text evidence="4">The sequence shown here is derived from an EMBL/GenBank/DDBJ whole genome shotgun (WGS) entry which is preliminary data.</text>
</comment>
<comment type="similarity">
    <text evidence="1">Belongs to the CdaR family.</text>
</comment>
<dbReference type="EMBL" id="JAUTXY010000017">
    <property type="protein sequence ID" value="MEE2061367.1"/>
    <property type="molecule type" value="Genomic_DNA"/>
</dbReference>
<dbReference type="Proteomes" id="UP001336020">
    <property type="component" value="Unassembled WGS sequence"/>
</dbReference>
<dbReference type="InterPro" id="IPR051448">
    <property type="entry name" value="CdaR-like_regulators"/>
</dbReference>
<evidence type="ECO:0000313" key="5">
    <source>
        <dbReference type="Proteomes" id="UP001336020"/>
    </source>
</evidence>
<name>A0ABU7LIH4_9NOCA</name>
<feature type="domain" description="CdaR GGDEF-like" evidence="3">
    <location>
        <begin position="166"/>
        <end position="267"/>
    </location>
</feature>
<dbReference type="PANTHER" id="PTHR33744:SF1">
    <property type="entry name" value="DNA-BINDING TRANSCRIPTIONAL ACTIVATOR ADER"/>
    <property type="match status" value="1"/>
</dbReference>
<evidence type="ECO:0000256" key="1">
    <source>
        <dbReference type="ARBA" id="ARBA00006754"/>
    </source>
</evidence>